<dbReference type="Pfam" id="PF13561">
    <property type="entry name" value="adh_short_C2"/>
    <property type="match status" value="1"/>
</dbReference>
<dbReference type="AlphaFoldDB" id="A0A0F5QB80"/>
<organism evidence="3 4">
    <name type="scientific">Devosia epidermidihirudinis</name>
    <dbReference type="NCBI Taxonomy" id="1293439"/>
    <lineage>
        <taxon>Bacteria</taxon>
        <taxon>Pseudomonadati</taxon>
        <taxon>Pseudomonadota</taxon>
        <taxon>Alphaproteobacteria</taxon>
        <taxon>Hyphomicrobiales</taxon>
        <taxon>Devosiaceae</taxon>
        <taxon>Devosia</taxon>
    </lineage>
</organism>
<evidence type="ECO:0000313" key="3">
    <source>
        <dbReference type="EMBL" id="KKC38252.1"/>
    </source>
</evidence>
<proteinExistence type="inferred from homology"/>
<sequence length="256" mass="26950">MADCVVVTGAAGDIGRALVTLFLERGKTVVGWDIDPVRLADNDALFAERYTSVVVDISSADAVANAYAATTANGSHVAVLINNAGAVTEPRLEQTDEREWMRDMEINLNGAFRCIKAVHPAMAAAGSGAIINVASVNGVAMYGYPGYSAAKAGLIQLTKFAATEYGPNGIRVNAIMPGTVRTKAWDERLAVNPAIMDNVKKYYSLRDVCAPSDIVELAWFLAYGPSRMITGAVIPIDGGLTAGIGLVAGEFCGVEF</sequence>
<protein>
    <recommendedName>
        <fullName evidence="5">Short-chain dehydrogenase</fullName>
    </recommendedName>
</protein>
<comment type="similarity">
    <text evidence="1">Belongs to the short-chain dehydrogenases/reductases (SDR) family.</text>
</comment>
<dbReference type="PANTHER" id="PTHR24321">
    <property type="entry name" value="DEHYDROGENASES, SHORT CHAIN"/>
    <property type="match status" value="1"/>
</dbReference>
<gene>
    <name evidence="3" type="ORF">WH87_08815</name>
</gene>
<evidence type="ECO:0000256" key="2">
    <source>
        <dbReference type="ARBA" id="ARBA00023002"/>
    </source>
</evidence>
<dbReference type="STRING" id="1293439.WH87_08815"/>
<evidence type="ECO:0008006" key="5">
    <source>
        <dbReference type="Google" id="ProtNLM"/>
    </source>
</evidence>
<dbReference type="SUPFAM" id="SSF51735">
    <property type="entry name" value="NAD(P)-binding Rossmann-fold domains"/>
    <property type="match status" value="1"/>
</dbReference>
<dbReference type="Gene3D" id="3.40.50.720">
    <property type="entry name" value="NAD(P)-binding Rossmann-like Domain"/>
    <property type="match status" value="1"/>
</dbReference>
<dbReference type="Proteomes" id="UP000033411">
    <property type="component" value="Unassembled WGS sequence"/>
</dbReference>
<dbReference type="FunFam" id="3.40.50.720:FF:000084">
    <property type="entry name" value="Short-chain dehydrogenase reductase"/>
    <property type="match status" value="1"/>
</dbReference>
<keyword evidence="4" id="KW-1185">Reference proteome</keyword>
<evidence type="ECO:0000313" key="4">
    <source>
        <dbReference type="Proteomes" id="UP000033411"/>
    </source>
</evidence>
<dbReference type="InterPro" id="IPR002347">
    <property type="entry name" value="SDR_fam"/>
</dbReference>
<dbReference type="PANTHER" id="PTHR24321:SF8">
    <property type="entry name" value="ESTRADIOL 17-BETA-DEHYDROGENASE 8-RELATED"/>
    <property type="match status" value="1"/>
</dbReference>
<dbReference type="CDD" id="cd05233">
    <property type="entry name" value="SDR_c"/>
    <property type="match status" value="1"/>
</dbReference>
<keyword evidence="2" id="KW-0560">Oxidoreductase</keyword>
<dbReference type="EMBL" id="LANJ01000016">
    <property type="protein sequence ID" value="KKC38252.1"/>
    <property type="molecule type" value="Genomic_DNA"/>
</dbReference>
<dbReference type="PROSITE" id="PS00061">
    <property type="entry name" value="ADH_SHORT"/>
    <property type="match status" value="1"/>
</dbReference>
<dbReference type="InterPro" id="IPR020904">
    <property type="entry name" value="Sc_DH/Rdtase_CS"/>
</dbReference>
<dbReference type="PRINTS" id="PR00081">
    <property type="entry name" value="GDHRDH"/>
</dbReference>
<accession>A0A0F5QB80</accession>
<evidence type="ECO:0000256" key="1">
    <source>
        <dbReference type="ARBA" id="ARBA00006484"/>
    </source>
</evidence>
<dbReference type="GO" id="GO:0016491">
    <property type="term" value="F:oxidoreductase activity"/>
    <property type="evidence" value="ECO:0007669"/>
    <property type="project" value="UniProtKB-KW"/>
</dbReference>
<dbReference type="InterPro" id="IPR036291">
    <property type="entry name" value="NAD(P)-bd_dom_sf"/>
</dbReference>
<reference evidence="3 4" key="1">
    <citation type="submission" date="2015-03" db="EMBL/GenBank/DDBJ databases">
        <authorList>
            <person name="Lepp D."/>
            <person name="Hassan Y.I."/>
            <person name="Li X.-Z."/>
            <person name="Zhou T."/>
        </authorList>
    </citation>
    <scope>NUCLEOTIDE SEQUENCE [LARGE SCALE GENOMIC DNA]</scope>
    <source>
        <strain evidence="3 4">E84</strain>
    </source>
</reference>
<comment type="caution">
    <text evidence="3">The sequence shown here is derived from an EMBL/GenBank/DDBJ whole genome shotgun (WGS) entry which is preliminary data.</text>
</comment>
<dbReference type="PATRIC" id="fig|1293439.3.peg.1342"/>
<name>A0A0F5QB80_9HYPH</name>
<dbReference type="PRINTS" id="PR00080">
    <property type="entry name" value="SDRFAMILY"/>
</dbReference>